<name>A0A6M1S007_9HYPH</name>
<dbReference type="GO" id="GO:0008115">
    <property type="term" value="F:sarcosine oxidase activity"/>
    <property type="evidence" value="ECO:0007669"/>
    <property type="project" value="InterPro"/>
</dbReference>
<reference evidence="1 2" key="1">
    <citation type="submission" date="2020-02" db="EMBL/GenBank/DDBJ databases">
        <title>Genome sequence of the type strain CCBAU10050 of Rhizobium daejeonense.</title>
        <authorList>
            <person name="Gao J."/>
            <person name="Sun J."/>
        </authorList>
    </citation>
    <scope>NUCLEOTIDE SEQUENCE [LARGE SCALE GENOMIC DNA]</scope>
    <source>
        <strain evidence="1 2">CCBAU10050</strain>
    </source>
</reference>
<evidence type="ECO:0000313" key="2">
    <source>
        <dbReference type="Proteomes" id="UP000477849"/>
    </source>
</evidence>
<comment type="caution">
    <text evidence="1">The sequence shown here is derived from an EMBL/GenBank/DDBJ whole genome shotgun (WGS) entry which is preliminary data.</text>
</comment>
<keyword evidence="2" id="KW-1185">Reference proteome</keyword>
<evidence type="ECO:0000313" key="1">
    <source>
        <dbReference type="EMBL" id="NGO62380.1"/>
    </source>
</evidence>
<dbReference type="EMBL" id="JAAKZH010000001">
    <property type="protein sequence ID" value="NGO62380.1"/>
    <property type="molecule type" value="Genomic_DNA"/>
</dbReference>
<organism evidence="1 2">
    <name type="scientific">Rhizobium daejeonense</name>
    <dbReference type="NCBI Taxonomy" id="240521"/>
    <lineage>
        <taxon>Bacteria</taxon>
        <taxon>Pseudomonadati</taxon>
        <taxon>Pseudomonadota</taxon>
        <taxon>Alphaproteobacteria</taxon>
        <taxon>Hyphomicrobiales</taxon>
        <taxon>Rhizobiaceae</taxon>
        <taxon>Rhizobium/Agrobacterium group</taxon>
        <taxon>Rhizobium</taxon>
    </lineage>
</organism>
<dbReference type="InterPro" id="IPR038561">
    <property type="entry name" value="SoxD_sf"/>
</dbReference>
<gene>
    <name evidence="1" type="ORF">G6N76_01740</name>
</gene>
<dbReference type="InterPro" id="IPR006279">
    <property type="entry name" value="SoxD"/>
</dbReference>
<dbReference type="Proteomes" id="UP000477849">
    <property type="component" value="Unassembled WGS sequence"/>
</dbReference>
<dbReference type="Gene3D" id="3.30.2270.10">
    <property type="entry name" value="Folate-binding superfamily"/>
    <property type="match status" value="1"/>
</dbReference>
<dbReference type="Pfam" id="PF04267">
    <property type="entry name" value="SoxD"/>
    <property type="match status" value="1"/>
</dbReference>
<accession>A0A6M1S007</accession>
<dbReference type="AlphaFoldDB" id="A0A6M1S007"/>
<sequence>MASLIKCPHCGVRPKEEFSIRGDASIVRPAPSASDEEWYSYVFVRDNPKGRIQEYWHHASGCRRWLVVERDNAMSHEVYSVTDAAEKAKEAGR</sequence>
<dbReference type="GO" id="GO:0046653">
    <property type="term" value="P:tetrahydrofolate metabolic process"/>
    <property type="evidence" value="ECO:0007669"/>
    <property type="project" value="InterPro"/>
</dbReference>
<dbReference type="RefSeq" id="WP_163900539.1">
    <property type="nucleotide sequence ID" value="NZ_CP048427.1"/>
</dbReference>
<proteinExistence type="predicted"/>
<protein>
    <submittedName>
        <fullName evidence="1">Sarcosine oxidase subunit delta</fullName>
    </submittedName>
</protein>